<evidence type="ECO:0000256" key="9">
    <source>
        <dbReference type="RuleBase" id="RU003357"/>
    </source>
</evidence>
<evidence type="ECO:0000256" key="4">
    <source>
        <dbReference type="ARBA" id="ARBA00022692"/>
    </source>
</evidence>
<comment type="similarity">
    <text evidence="8 9">Belongs to the TonB-dependent receptor family.</text>
</comment>
<dbReference type="NCBIfam" id="TIGR04056">
    <property type="entry name" value="OMP_RagA_SusC"/>
    <property type="match status" value="1"/>
</dbReference>
<evidence type="ECO:0000256" key="7">
    <source>
        <dbReference type="ARBA" id="ARBA00023237"/>
    </source>
</evidence>
<keyword evidence="7 8" id="KW-0998">Cell outer membrane</keyword>
<accession>A0AA92VWG0</accession>
<keyword evidence="5 9" id="KW-0798">TonB box</keyword>
<evidence type="ECO:0000259" key="10">
    <source>
        <dbReference type="Pfam" id="PF00593"/>
    </source>
</evidence>
<gene>
    <name evidence="12" type="ORF">DXB80_07455</name>
</gene>
<dbReference type="Pfam" id="PF00593">
    <property type="entry name" value="TonB_dep_Rec_b-barrel"/>
    <property type="match status" value="1"/>
</dbReference>
<evidence type="ECO:0000313" key="13">
    <source>
        <dbReference type="Proteomes" id="UP000261245"/>
    </source>
</evidence>
<dbReference type="AlphaFoldDB" id="A0AA92VWG0"/>
<organism evidence="12 13">
    <name type="scientific">Segatella copri</name>
    <dbReference type="NCBI Taxonomy" id="165179"/>
    <lineage>
        <taxon>Bacteria</taxon>
        <taxon>Pseudomonadati</taxon>
        <taxon>Bacteroidota</taxon>
        <taxon>Bacteroidia</taxon>
        <taxon>Bacteroidales</taxon>
        <taxon>Prevotellaceae</taxon>
        <taxon>Segatella</taxon>
    </lineage>
</organism>
<dbReference type="SUPFAM" id="SSF56935">
    <property type="entry name" value="Porins"/>
    <property type="match status" value="1"/>
</dbReference>
<comment type="subcellular location">
    <subcellularLocation>
        <location evidence="1 8">Cell outer membrane</location>
        <topology evidence="1 8">Multi-pass membrane protein</topology>
    </subcellularLocation>
</comment>
<dbReference type="InterPro" id="IPR000531">
    <property type="entry name" value="Beta-barrel_TonB"/>
</dbReference>
<evidence type="ECO:0000256" key="1">
    <source>
        <dbReference type="ARBA" id="ARBA00004571"/>
    </source>
</evidence>
<feature type="domain" description="TonB-dependent receptor plug" evidence="11">
    <location>
        <begin position="96"/>
        <end position="203"/>
    </location>
</feature>
<reference evidence="12 13" key="1">
    <citation type="submission" date="2018-08" db="EMBL/GenBank/DDBJ databases">
        <title>A genome reference for cultivated species of the human gut microbiota.</title>
        <authorList>
            <person name="Zou Y."/>
            <person name="Xue W."/>
            <person name="Luo G."/>
        </authorList>
    </citation>
    <scope>NUCLEOTIDE SEQUENCE [LARGE SCALE GENOMIC DNA]</scope>
    <source>
        <strain evidence="12 13">OM06-11</strain>
    </source>
</reference>
<keyword evidence="2 8" id="KW-0813">Transport</keyword>
<evidence type="ECO:0000256" key="5">
    <source>
        <dbReference type="ARBA" id="ARBA00023077"/>
    </source>
</evidence>
<proteinExistence type="inferred from homology"/>
<feature type="domain" description="TonB-dependent receptor-like beta-barrel" evidence="10">
    <location>
        <begin position="436"/>
        <end position="849"/>
    </location>
</feature>
<dbReference type="FunFam" id="2.60.40.1120:FF:000003">
    <property type="entry name" value="Outer membrane protein Omp121"/>
    <property type="match status" value="1"/>
</dbReference>
<dbReference type="Gene3D" id="2.170.130.10">
    <property type="entry name" value="TonB-dependent receptor, plug domain"/>
    <property type="match status" value="1"/>
</dbReference>
<name>A0AA92VWG0_9BACT</name>
<dbReference type="InterPro" id="IPR023996">
    <property type="entry name" value="TonB-dep_OMP_SusC/RagA"/>
</dbReference>
<dbReference type="GO" id="GO:0009279">
    <property type="term" value="C:cell outer membrane"/>
    <property type="evidence" value="ECO:0007669"/>
    <property type="project" value="UniProtKB-SubCell"/>
</dbReference>
<dbReference type="InterPro" id="IPR008969">
    <property type="entry name" value="CarboxyPept-like_regulatory"/>
</dbReference>
<protein>
    <submittedName>
        <fullName evidence="12">TonB-dependent receptor</fullName>
    </submittedName>
</protein>
<dbReference type="Gene3D" id="2.40.170.20">
    <property type="entry name" value="TonB-dependent receptor, beta-barrel domain"/>
    <property type="match status" value="1"/>
</dbReference>
<dbReference type="SUPFAM" id="SSF49464">
    <property type="entry name" value="Carboxypeptidase regulatory domain-like"/>
    <property type="match status" value="1"/>
</dbReference>
<dbReference type="EMBL" id="QSUC01000015">
    <property type="protein sequence ID" value="RGN09774.1"/>
    <property type="molecule type" value="Genomic_DNA"/>
</dbReference>
<evidence type="ECO:0000256" key="8">
    <source>
        <dbReference type="PROSITE-ProRule" id="PRU01360"/>
    </source>
</evidence>
<dbReference type="InterPro" id="IPR036942">
    <property type="entry name" value="Beta-barrel_TonB_sf"/>
</dbReference>
<dbReference type="Proteomes" id="UP000261245">
    <property type="component" value="Unassembled WGS sequence"/>
</dbReference>
<keyword evidence="12" id="KW-0675">Receptor</keyword>
<sequence length="1054" mass="116105">MALAQTQVSGTITSSEDGSPVIGASIKVAGTQTGTITDVDGNFSLAAPANAKLEISYIGMISKTVKAAKNMKIVLDSDNHALDEVMVVAFGTAKKSAFTGSAAVVSSEELSKKISTNVTDALVGSVPGLQLRGSSGQPGSDNNGVNIRGIASMYAATDPLVIVDGAPYPGNLSSLPSEDIESVTVLKDAASAALYGARGAAGVILITTKSGKNKDAEVTVDMKWGSNSRAIPEYDVIRDPGQYYEAAYMQYNNYALANGKDAASANVWANNVLLNTLKYNCFTLPENELLIGTDGKLNPNATLGRTLTVNGETRYLTPDNWADAAYKNSFRQEYNISARGSMDRGSFYASLGYLDDNGVIQNSSYKRYSGRIKADYQAKKWLKLAANAQFVHSDTEQNPNLSSETGSSANMFYFVSRIAPIYPLYVRGVDSNGNPYILTDEYGHKRYDYGTPACYGMTRPYMATGNPIAANQYNQWKQGMNQLNANISADISFTDWLKLNLSSTVTYNVYDLNDYLNSFEGPNAGANGTLKKSNTANLRTNNVQTLTFLKQFGKHNVDVLAGHEYYRQNVKYLEGNARYEFSPYIQELYAYANPYSNTSYQDNYNVEGFFGRAQYNYDDKYFASASYRRDGSSYFAKNHRWGDFWSIGGAWIISKEDWFNASWVDNLKVKASYGQQGNDNIGNFAYTNLYQLTIAGTTNISPSFYRVGNEDITWETTNNLNVGVEFSLFKNRLSGTVDFYSKKTSDLLFWLSIPEANGSRGYYGNVGDIRNNGIEVSLTGSIIRTRDLDWSVSLNMSHNSTKILKLPESKTKDYGGFSEPNATHSFSYWDREGGPLYNAFLPKYAGVSEDGQALYWVDDELQEANSGTRPGKNMSSTTTDYSKATYYEIGSLLPKVFGGFSTNFSYKGFDASVIFDFQLGGKVYDSGYASLMDNSQSAGYGLGIHKDIYKSWSPENTSSNIPRFQYGDKYATAKSDRFLESASYLNFQSFSVGYTFPKGLIPLLSKLRVYVMGENLCFWSARKGLDPRFSYDGSSTYGSYSPTRNISGGIQITF</sequence>
<evidence type="ECO:0000256" key="3">
    <source>
        <dbReference type="ARBA" id="ARBA00022452"/>
    </source>
</evidence>
<keyword evidence="6 8" id="KW-0472">Membrane</keyword>
<dbReference type="Pfam" id="PF13715">
    <property type="entry name" value="CarbopepD_reg_2"/>
    <property type="match status" value="1"/>
</dbReference>
<dbReference type="InterPro" id="IPR039426">
    <property type="entry name" value="TonB-dep_rcpt-like"/>
</dbReference>
<dbReference type="InterPro" id="IPR012910">
    <property type="entry name" value="Plug_dom"/>
</dbReference>
<evidence type="ECO:0000313" key="12">
    <source>
        <dbReference type="EMBL" id="RGN09774.1"/>
    </source>
</evidence>
<evidence type="ECO:0000256" key="6">
    <source>
        <dbReference type="ARBA" id="ARBA00023136"/>
    </source>
</evidence>
<evidence type="ECO:0000259" key="11">
    <source>
        <dbReference type="Pfam" id="PF07715"/>
    </source>
</evidence>
<dbReference type="InterPro" id="IPR037066">
    <property type="entry name" value="Plug_dom_sf"/>
</dbReference>
<dbReference type="Gene3D" id="2.60.40.1120">
    <property type="entry name" value="Carboxypeptidase-like, regulatory domain"/>
    <property type="match status" value="1"/>
</dbReference>
<dbReference type="InterPro" id="IPR023997">
    <property type="entry name" value="TonB-dep_OMP_SusC/RagA_CS"/>
</dbReference>
<keyword evidence="3 8" id="KW-1134">Transmembrane beta strand</keyword>
<dbReference type="PROSITE" id="PS52016">
    <property type="entry name" value="TONB_DEPENDENT_REC_3"/>
    <property type="match status" value="1"/>
</dbReference>
<dbReference type="NCBIfam" id="TIGR04057">
    <property type="entry name" value="SusC_RagA_signa"/>
    <property type="match status" value="1"/>
</dbReference>
<comment type="caution">
    <text evidence="12">The sequence shown here is derived from an EMBL/GenBank/DDBJ whole genome shotgun (WGS) entry which is preliminary data.</text>
</comment>
<dbReference type="Pfam" id="PF07715">
    <property type="entry name" value="Plug"/>
    <property type="match status" value="1"/>
</dbReference>
<keyword evidence="4 8" id="KW-0812">Transmembrane</keyword>
<evidence type="ECO:0000256" key="2">
    <source>
        <dbReference type="ARBA" id="ARBA00022448"/>
    </source>
</evidence>